<organism evidence="2">
    <name type="scientific">Candidatus Kentrum sp. SD</name>
    <dbReference type="NCBI Taxonomy" id="2126332"/>
    <lineage>
        <taxon>Bacteria</taxon>
        <taxon>Pseudomonadati</taxon>
        <taxon>Pseudomonadota</taxon>
        <taxon>Gammaproteobacteria</taxon>
        <taxon>Candidatus Kentrum</taxon>
    </lineage>
</organism>
<sequence length="954" mass="107166">MRRNAGKTTNRTWFYPGARWWKFDFHTHTPASKDTKSWQVAIGTPEEVIPEKWLLQYMAAGIDCVAITDHNTGEWIDQLKAAYARMRAEPPEGFRELHLFPGVELSVNGGIHLLAIFDKDKTSAHIDKLLGSVGYKGTKGDSDGVTGKSAGEVIDAIVEAGGLALPAHADREKGLLHMQDSKTTMDSNTLKQVLENPGILAMEILDRAKPKPKTYTDKGLAWSEVLGSDSHNFRGEKTPGSGYTWVKMAAPSLEGLRLALLDGENFSLRRSDDPEPFDPFALPEHFIESIVIEDARYMGRNSGEYIKFSPWFNALIGGRGAGKSTVAHFLRLAYRREKELEGPGEESEVSRTFANFRRVPANREGTGGLTKNSATFVTLMRDGMRHRLTWREDDGGSVVQEEADGEWRGSRSQEVTPERFPLRLFSQGQIATLWGRGQEALLSLIDEAADTGPEKEAVEEARRRFLSLRAKSRELAGRLLGKEALAVKLEDVRRKLARFEQTNHARILKAYQLCTRQQRELDRQLDSAEGMVGRIGQLAEELVADDLPEGLFHVEKSEDAQAIASIGHIAQAIRDTAATLQTAGNALRETIQHERDGLFDAKNNWRAACDAAVQQYQDLAQGLQVAGVSDPNEYGQLVQERQRLEGEAWNLTSLEKERERINEEAKTQRKDALLQARRALTRKRREFLDRVLKDNPYVRMVVAACARDPRIVERSLREALGVPDRFGDDILVMEDGRAAKGIVPELLGDLPEEQEPIAEAIEERIEGLKGKIHQACEGEKPFGGHFNKFLAREAGNKPEFLDRILIWFPEDSLDIQYSPKGDGRAFRPIEQGSAGQRAAAMLAFLLSYGFDPIVLDQPEDDLDNHLIYDLIVRQIRDNKLRRQIIVITHNPNIVVNGDAEMLHALDFQGGQCRVVQTGSLQDWEMREEVCRIMEGGREAFDSRYRRLGEIRDVR</sequence>
<evidence type="ECO:0000313" key="2">
    <source>
        <dbReference type="EMBL" id="VFK78026.1"/>
    </source>
</evidence>
<feature type="coiled-coil region" evidence="1">
    <location>
        <begin position="644"/>
        <end position="671"/>
    </location>
</feature>
<dbReference type="PANTHER" id="PTHR42924">
    <property type="entry name" value="EXONUCLEASE"/>
    <property type="match status" value="1"/>
</dbReference>
<reference evidence="2" key="1">
    <citation type="submission" date="2019-02" db="EMBL/GenBank/DDBJ databases">
        <authorList>
            <person name="Gruber-Vodicka R. H."/>
            <person name="Seah K. B. B."/>
        </authorList>
    </citation>
    <scope>NUCLEOTIDE SEQUENCE</scope>
    <source>
        <strain evidence="2">BECK_S127</strain>
    </source>
</reference>
<dbReference type="GO" id="GO:0035312">
    <property type="term" value="F:5'-3' DNA exonuclease activity"/>
    <property type="evidence" value="ECO:0007669"/>
    <property type="project" value="TreeGrafter"/>
</dbReference>
<dbReference type="NCBIfam" id="NF045780">
    <property type="entry name" value="TrlF_fam_ATP"/>
    <property type="match status" value="1"/>
</dbReference>
<dbReference type="InterPro" id="IPR027417">
    <property type="entry name" value="P-loop_NTPase"/>
</dbReference>
<dbReference type="Gene3D" id="3.40.50.300">
    <property type="entry name" value="P-loop containing nucleotide triphosphate hydrolases"/>
    <property type="match status" value="2"/>
</dbReference>
<dbReference type="InterPro" id="IPR054787">
    <property type="entry name" value="TrlF_ATPase"/>
</dbReference>
<proteinExistence type="predicted"/>
<dbReference type="AlphaFoldDB" id="A0A451BIG2"/>
<dbReference type="SUPFAM" id="SSF89550">
    <property type="entry name" value="PHP domain-like"/>
    <property type="match status" value="1"/>
</dbReference>
<dbReference type="EMBL" id="CAADHB010000005">
    <property type="protein sequence ID" value="VFK78026.1"/>
    <property type="molecule type" value="Genomic_DNA"/>
</dbReference>
<keyword evidence="1" id="KW-0175">Coiled coil</keyword>
<dbReference type="SUPFAM" id="SSF52540">
    <property type="entry name" value="P-loop containing nucleoside triphosphate hydrolases"/>
    <property type="match status" value="1"/>
</dbReference>
<accession>A0A451BIG2</accession>
<dbReference type="PANTHER" id="PTHR42924:SF3">
    <property type="entry name" value="POLYMERASE_HISTIDINOL PHOSPHATASE N-TERMINAL DOMAIN-CONTAINING PROTEIN"/>
    <property type="match status" value="1"/>
</dbReference>
<dbReference type="Gene3D" id="3.20.20.140">
    <property type="entry name" value="Metal-dependent hydrolases"/>
    <property type="match status" value="1"/>
</dbReference>
<gene>
    <name evidence="2" type="ORF">BECKSD772D_GA0070982_100529</name>
</gene>
<evidence type="ECO:0000256" key="1">
    <source>
        <dbReference type="SAM" id="Coils"/>
    </source>
</evidence>
<dbReference type="InterPro" id="IPR016195">
    <property type="entry name" value="Pol/histidinol_Pase-like"/>
</dbReference>
<dbReference type="InterPro" id="IPR052018">
    <property type="entry name" value="PHP_domain"/>
</dbReference>
<name>A0A451BIG2_9GAMM</name>
<protein>
    <submittedName>
        <fullName evidence="2">AAA domain-containing protein, putative AbiEii toxin, Type IV TA system</fullName>
    </submittedName>
</protein>
<dbReference type="GO" id="GO:0004534">
    <property type="term" value="F:5'-3' RNA exonuclease activity"/>
    <property type="evidence" value="ECO:0007669"/>
    <property type="project" value="TreeGrafter"/>
</dbReference>